<dbReference type="EMBL" id="AOIO01000039">
    <property type="protein sequence ID" value="ELY98472.1"/>
    <property type="molecule type" value="Genomic_DNA"/>
</dbReference>
<dbReference type="AlphaFoldDB" id="M0AKM5"/>
<dbReference type="PATRIC" id="fig|29540.5.peg.3590"/>
<comment type="caution">
    <text evidence="1">The sequence shown here is derived from an EMBL/GenBank/DDBJ whole genome shotgun (WGS) entry which is preliminary data.</text>
</comment>
<proteinExistence type="predicted"/>
<evidence type="ECO:0000313" key="2">
    <source>
        <dbReference type="Proteomes" id="UP000011554"/>
    </source>
</evidence>
<organism evidence="1 2">
    <name type="scientific">Natrialba asiatica (strain ATCC 700177 / DSM 12278 / JCM 9576 / FERM P-10747 / NBRC 102637 / 172P1)</name>
    <dbReference type="NCBI Taxonomy" id="29540"/>
    <lineage>
        <taxon>Archaea</taxon>
        <taxon>Methanobacteriati</taxon>
        <taxon>Methanobacteriota</taxon>
        <taxon>Stenosarchaea group</taxon>
        <taxon>Halobacteria</taxon>
        <taxon>Halobacteriales</taxon>
        <taxon>Natrialbaceae</taxon>
        <taxon>Natrialba</taxon>
    </lineage>
</organism>
<name>M0AKM5_NATA1</name>
<protein>
    <submittedName>
        <fullName evidence="1">Uncharacterized protein</fullName>
    </submittedName>
</protein>
<accession>M0AKM5</accession>
<reference evidence="1 2" key="1">
    <citation type="journal article" date="2014" name="PLoS Genet.">
        <title>Phylogenetically driven sequencing of extremely halophilic archaea reveals strategies for static and dynamic osmo-response.</title>
        <authorList>
            <person name="Becker E.A."/>
            <person name="Seitzer P.M."/>
            <person name="Tritt A."/>
            <person name="Larsen D."/>
            <person name="Krusor M."/>
            <person name="Yao A.I."/>
            <person name="Wu D."/>
            <person name="Madern D."/>
            <person name="Eisen J.A."/>
            <person name="Darling A.E."/>
            <person name="Facciotti M.T."/>
        </authorList>
    </citation>
    <scope>NUCLEOTIDE SEQUENCE [LARGE SCALE GENOMIC DNA]</scope>
    <source>
        <strain evidence="1 2">DSM 12278</strain>
    </source>
</reference>
<dbReference type="STRING" id="29540.C481_17622"/>
<sequence>MTPWTFRVELHPRADGERGTAERDRDAAYHIEDALLSVPEAGAVRTYFDSVFGAVPQLTIESGEEIWLESFTIATDRKSRRIDVAELLGA</sequence>
<keyword evidence="2" id="KW-1185">Reference proteome</keyword>
<gene>
    <name evidence="1" type="ORF">C481_17622</name>
</gene>
<dbReference type="Proteomes" id="UP000011554">
    <property type="component" value="Unassembled WGS sequence"/>
</dbReference>
<evidence type="ECO:0000313" key="1">
    <source>
        <dbReference type="EMBL" id="ELY98472.1"/>
    </source>
</evidence>